<organism evidence="2 3">
    <name type="scientific">Operophtera brumata</name>
    <name type="common">Winter moth</name>
    <name type="synonym">Phalaena brumata</name>
    <dbReference type="NCBI Taxonomy" id="104452"/>
    <lineage>
        <taxon>Eukaryota</taxon>
        <taxon>Metazoa</taxon>
        <taxon>Ecdysozoa</taxon>
        <taxon>Arthropoda</taxon>
        <taxon>Hexapoda</taxon>
        <taxon>Insecta</taxon>
        <taxon>Pterygota</taxon>
        <taxon>Neoptera</taxon>
        <taxon>Endopterygota</taxon>
        <taxon>Lepidoptera</taxon>
        <taxon>Glossata</taxon>
        <taxon>Ditrysia</taxon>
        <taxon>Geometroidea</taxon>
        <taxon>Geometridae</taxon>
        <taxon>Larentiinae</taxon>
        <taxon>Operophtera</taxon>
    </lineage>
</organism>
<protein>
    <submittedName>
        <fullName evidence="2">Uncharacterized protein</fullName>
    </submittedName>
</protein>
<dbReference type="InterPro" id="IPR036322">
    <property type="entry name" value="WD40_repeat_dom_sf"/>
</dbReference>
<dbReference type="SMART" id="SM00320">
    <property type="entry name" value="WD40"/>
    <property type="match status" value="3"/>
</dbReference>
<reference evidence="2 3" key="1">
    <citation type="journal article" date="2015" name="Genome Biol. Evol.">
        <title>The genome of winter moth (Operophtera brumata) provides a genomic perspective on sexual dimorphism and phenology.</title>
        <authorList>
            <person name="Derks M.F."/>
            <person name="Smit S."/>
            <person name="Salis L."/>
            <person name="Schijlen E."/>
            <person name="Bossers A."/>
            <person name="Mateman C."/>
            <person name="Pijl A.S."/>
            <person name="de Ridder D."/>
            <person name="Groenen M.A."/>
            <person name="Visser M.E."/>
            <person name="Megens H.J."/>
        </authorList>
    </citation>
    <scope>NUCLEOTIDE SEQUENCE [LARGE SCALE GENOMIC DNA]</scope>
    <source>
        <strain evidence="2">WM2013NL</strain>
        <tissue evidence="2">Head and thorax</tissue>
    </source>
</reference>
<dbReference type="PROSITE" id="PS50294">
    <property type="entry name" value="WD_REPEATS_REGION"/>
    <property type="match status" value="2"/>
</dbReference>
<dbReference type="PANTHER" id="PTHR19855">
    <property type="entry name" value="WD40 REPEAT PROTEIN 12, 37"/>
    <property type="match status" value="1"/>
</dbReference>
<comment type="caution">
    <text evidence="2">The sequence shown here is derived from an EMBL/GenBank/DDBJ whole genome shotgun (WGS) entry which is preliminary data.</text>
</comment>
<dbReference type="Pfam" id="PF00400">
    <property type="entry name" value="WD40"/>
    <property type="match status" value="3"/>
</dbReference>
<dbReference type="Proteomes" id="UP000037510">
    <property type="component" value="Unassembled WGS sequence"/>
</dbReference>
<dbReference type="SUPFAM" id="SSF50978">
    <property type="entry name" value="WD40 repeat-like"/>
    <property type="match status" value="1"/>
</dbReference>
<dbReference type="InterPro" id="IPR001680">
    <property type="entry name" value="WD40_rpt"/>
</dbReference>
<dbReference type="AlphaFoldDB" id="A0A0L7LN49"/>
<proteinExistence type="predicted"/>
<dbReference type="STRING" id="104452.A0A0L7LN49"/>
<name>A0A0L7LN49_OPEBR</name>
<accession>A0A0L7LN49</accession>
<sequence length="199" mass="21925">MVQILKWHGSHDQSAMLWVWNVANNSVDCVVTCRGHEKGVECLAVSADASRFATGGWDNNICLWSASLSNEESSPAKKRSKPDHGNIREPLSTLKGHREAVSGIQWMDFNTVISSGWDHLLKIWDCDLGAIKQEIAESIVKTTFTSHTGWVHPRTPLYDLSGHEDKVLCCDWSNPALLVSGACDNTLRIFKAKHAAGSA</sequence>
<feature type="repeat" description="WD" evidence="1">
    <location>
        <begin position="94"/>
        <end position="125"/>
    </location>
</feature>
<dbReference type="InterPro" id="IPR015943">
    <property type="entry name" value="WD40/YVTN_repeat-like_dom_sf"/>
</dbReference>
<feature type="repeat" description="WD" evidence="1">
    <location>
        <begin position="33"/>
        <end position="74"/>
    </location>
</feature>
<evidence type="ECO:0000256" key="1">
    <source>
        <dbReference type="PROSITE-ProRule" id="PRU00221"/>
    </source>
</evidence>
<evidence type="ECO:0000313" key="2">
    <source>
        <dbReference type="EMBL" id="KOB76769.1"/>
    </source>
</evidence>
<dbReference type="EMBL" id="JTDY01000532">
    <property type="protein sequence ID" value="KOB76769.1"/>
    <property type="molecule type" value="Genomic_DNA"/>
</dbReference>
<dbReference type="Gene3D" id="2.130.10.10">
    <property type="entry name" value="YVTN repeat-like/Quinoprotein amine dehydrogenase"/>
    <property type="match status" value="2"/>
</dbReference>
<keyword evidence="1" id="KW-0853">WD repeat</keyword>
<dbReference type="PROSITE" id="PS50082">
    <property type="entry name" value="WD_REPEATS_2"/>
    <property type="match status" value="2"/>
</dbReference>
<gene>
    <name evidence="2" type="ORF">OBRU01_05108</name>
</gene>
<keyword evidence="3" id="KW-1185">Reference proteome</keyword>
<dbReference type="PANTHER" id="PTHR19855:SF11">
    <property type="entry name" value="RIBOSOME BIOGENESIS PROTEIN WDR12"/>
    <property type="match status" value="1"/>
</dbReference>
<evidence type="ECO:0000313" key="3">
    <source>
        <dbReference type="Proteomes" id="UP000037510"/>
    </source>
</evidence>